<name>A0A9D1P736_9FIRM</name>
<reference evidence="2" key="1">
    <citation type="submission" date="2020-10" db="EMBL/GenBank/DDBJ databases">
        <authorList>
            <person name="Gilroy R."/>
        </authorList>
    </citation>
    <scope>NUCLEOTIDE SEQUENCE</scope>
    <source>
        <strain evidence="2">CHK183-6373</strain>
    </source>
</reference>
<organism evidence="2 3">
    <name type="scientific">Candidatus Ornithocaccomicrobium faecavium</name>
    <dbReference type="NCBI Taxonomy" id="2840890"/>
    <lineage>
        <taxon>Bacteria</taxon>
        <taxon>Bacillati</taxon>
        <taxon>Bacillota</taxon>
        <taxon>Clostridia</taxon>
        <taxon>Candidatus Ornithocaccomicrobium</taxon>
    </lineage>
</organism>
<dbReference type="EMBL" id="DVOT01000044">
    <property type="protein sequence ID" value="HIV26783.1"/>
    <property type="molecule type" value="Genomic_DNA"/>
</dbReference>
<accession>A0A9D1P736</accession>
<dbReference type="Gene3D" id="3.20.20.190">
    <property type="entry name" value="Phosphatidylinositol (PI) phosphodiesterase"/>
    <property type="match status" value="1"/>
</dbReference>
<dbReference type="GO" id="GO:0006629">
    <property type="term" value="P:lipid metabolic process"/>
    <property type="evidence" value="ECO:0007669"/>
    <property type="project" value="InterPro"/>
</dbReference>
<dbReference type="PANTHER" id="PTHR46211:SF14">
    <property type="entry name" value="GLYCEROPHOSPHODIESTER PHOSPHODIESTERASE"/>
    <property type="match status" value="1"/>
</dbReference>
<dbReference type="Pfam" id="PF03009">
    <property type="entry name" value="GDPD"/>
    <property type="match status" value="1"/>
</dbReference>
<dbReference type="AlphaFoldDB" id="A0A9D1P736"/>
<dbReference type="GO" id="GO:0008081">
    <property type="term" value="F:phosphoric diester hydrolase activity"/>
    <property type="evidence" value="ECO:0007669"/>
    <property type="project" value="InterPro"/>
</dbReference>
<protein>
    <recommendedName>
        <fullName evidence="1">GP-PDE domain-containing protein</fullName>
    </recommendedName>
</protein>
<gene>
    <name evidence="2" type="ORF">IAA64_02345</name>
</gene>
<dbReference type="InterPro" id="IPR030395">
    <property type="entry name" value="GP_PDE_dom"/>
</dbReference>
<dbReference type="PANTHER" id="PTHR46211">
    <property type="entry name" value="GLYCEROPHOSPHORYL DIESTER PHOSPHODIESTERASE"/>
    <property type="match status" value="1"/>
</dbReference>
<reference evidence="2" key="2">
    <citation type="journal article" date="2021" name="PeerJ">
        <title>Extensive microbial diversity within the chicken gut microbiome revealed by metagenomics and culture.</title>
        <authorList>
            <person name="Gilroy R."/>
            <person name="Ravi A."/>
            <person name="Getino M."/>
            <person name="Pursley I."/>
            <person name="Horton D.L."/>
            <person name="Alikhan N.F."/>
            <person name="Baker D."/>
            <person name="Gharbi K."/>
            <person name="Hall N."/>
            <person name="Watson M."/>
            <person name="Adriaenssens E.M."/>
            <person name="Foster-Nyarko E."/>
            <person name="Jarju S."/>
            <person name="Secka A."/>
            <person name="Antonio M."/>
            <person name="Oren A."/>
            <person name="Chaudhuri R.R."/>
            <person name="La Ragione R."/>
            <person name="Hildebrand F."/>
            <person name="Pallen M.J."/>
        </authorList>
    </citation>
    <scope>NUCLEOTIDE SEQUENCE</scope>
    <source>
        <strain evidence="2">CHK183-6373</strain>
    </source>
</reference>
<dbReference type="PROSITE" id="PS51704">
    <property type="entry name" value="GP_PDE"/>
    <property type="match status" value="1"/>
</dbReference>
<dbReference type="SUPFAM" id="SSF51695">
    <property type="entry name" value="PLC-like phosphodiesterases"/>
    <property type="match status" value="1"/>
</dbReference>
<dbReference type="Proteomes" id="UP000886884">
    <property type="component" value="Unassembled WGS sequence"/>
</dbReference>
<proteinExistence type="predicted"/>
<evidence type="ECO:0000313" key="3">
    <source>
        <dbReference type="Proteomes" id="UP000886884"/>
    </source>
</evidence>
<dbReference type="InterPro" id="IPR017946">
    <property type="entry name" value="PLC-like_Pdiesterase_TIM-brl"/>
</dbReference>
<feature type="domain" description="GP-PDE" evidence="1">
    <location>
        <begin position="8"/>
        <end position="264"/>
    </location>
</feature>
<sequence length="271" mass="30902">MAAYKNKVRVAAHRGNSCVCPENTLVAMRSALELPVDMLEIDLHMTKDGHIILMHDHAVDRTTDHTGLIRDYTLAQIRAMDAGSWKGEAFRGERVPLFEEFLELLKDYPDMTFNVELKDYPLEAENWPLDTARAWARESADKAIALVEQYGIAERVWFNCWSGELLEYVDAAYGHRYKLHGYFPFELMHGVKTRAPYDYLHCVCLFGTGDAPVVAKEEFDRAKACGVEPWCFFPGDQEEYYEGAIANGCMLLTCNHPAKALAYLRERGLHN</sequence>
<comment type="caution">
    <text evidence="2">The sequence shown here is derived from an EMBL/GenBank/DDBJ whole genome shotgun (WGS) entry which is preliminary data.</text>
</comment>
<evidence type="ECO:0000259" key="1">
    <source>
        <dbReference type="PROSITE" id="PS51704"/>
    </source>
</evidence>
<evidence type="ECO:0000313" key="2">
    <source>
        <dbReference type="EMBL" id="HIV26783.1"/>
    </source>
</evidence>